<dbReference type="AlphaFoldDB" id="A0A7V4WU88"/>
<comment type="caution">
    <text evidence="2">The sequence shown here is derived from an EMBL/GenBank/DDBJ whole genome shotgun (WGS) entry which is preliminary data.</text>
</comment>
<evidence type="ECO:0000256" key="1">
    <source>
        <dbReference type="SAM" id="SignalP"/>
    </source>
</evidence>
<keyword evidence="1" id="KW-0732">Signal</keyword>
<evidence type="ECO:0000313" key="2">
    <source>
        <dbReference type="EMBL" id="HGY55054.1"/>
    </source>
</evidence>
<accession>A0A7V4WU88</accession>
<dbReference type="InterPro" id="IPR021516">
    <property type="entry name" value="DUF3179"/>
</dbReference>
<gene>
    <name evidence="2" type="ORF">ENK44_05090</name>
</gene>
<dbReference type="EMBL" id="DRQG01000044">
    <property type="protein sequence ID" value="HGY55054.1"/>
    <property type="molecule type" value="Genomic_DNA"/>
</dbReference>
<dbReference type="Proteomes" id="UP000885779">
    <property type="component" value="Unassembled WGS sequence"/>
</dbReference>
<reference evidence="2" key="1">
    <citation type="journal article" date="2020" name="mSystems">
        <title>Genome- and Community-Level Interaction Insights into Carbon Utilization and Element Cycling Functions of Hydrothermarchaeota in Hydrothermal Sediment.</title>
        <authorList>
            <person name="Zhou Z."/>
            <person name="Liu Y."/>
            <person name="Xu W."/>
            <person name="Pan J."/>
            <person name="Luo Z.H."/>
            <person name="Li M."/>
        </authorList>
    </citation>
    <scope>NUCLEOTIDE SEQUENCE [LARGE SCALE GENOMIC DNA]</scope>
    <source>
        <strain evidence="2">HyVt-577</strain>
    </source>
</reference>
<name>A0A7V4WU88_CALAY</name>
<sequence>MLYRIIFMSIVGLLSVSCAQVTDFSNNEAKTDGWLIPSNLIYDGGPGKDGIPSLDDPKFVSLNEAGYLSSLDRLIAYKNGSQIRAYPHRILDWHEIANDDADGFKFTVSYCPLTGSGIGYESVVNNGGTMENTTFGVSGLLYNNNLILYDRRTDSYWAQMLIQCVGGPLRSQRPFYVHLVETTVGTLKKFYPEAQVLSNVTYIYEPEQYNIYPYGDYRSNNDNLLFPVSPDDRRLPRKERVLVAIATQEKRAYRFTTFINNIQVINDKLGFESIVVAGSNGLDFIVAYLKPNPTTNMKNTSKPYPNIMEDDKGNVYDLFGNVTEGPAKGTKLTAVKSYIAYWFAAGAIFPGIDIYGE</sequence>
<organism evidence="2">
    <name type="scientific">Caldithrix abyssi</name>
    <dbReference type="NCBI Taxonomy" id="187145"/>
    <lineage>
        <taxon>Bacteria</taxon>
        <taxon>Pseudomonadati</taxon>
        <taxon>Calditrichota</taxon>
        <taxon>Calditrichia</taxon>
        <taxon>Calditrichales</taxon>
        <taxon>Calditrichaceae</taxon>
        <taxon>Caldithrix</taxon>
    </lineage>
</organism>
<dbReference type="Pfam" id="PF11376">
    <property type="entry name" value="DUF3179"/>
    <property type="match status" value="1"/>
</dbReference>
<protein>
    <submittedName>
        <fullName evidence="2">DUF3179 domain-containing protein</fullName>
    </submittedName>
</protein>
<proteinExistence type="predicted"/>
<feature type="signal peptide" evidence="1">
    <location>
        <begin position="1"/>
        <end position="19"/>
    </location>
</feature>
<feature type="chain" id="PRO_5030735866" evidence="1">
    <location>
        <begin position="20"/>
        <end position="357"/>
    </location>
</feature>
<dbReference type="PROSITE" id="PS51257">
    <property type="entry name" value="PROKAR_LIPOPROTEIN"/>
    <property type="match status" value="1"/>
</dbReference>